<gene>
    <name evidence="1" type="ORF">KFE25_012044</name>
</gene>
<sequence>MASADEIEWARNERHVLDKYAFIAEAYGIQTNVERWRSAPLPARQRGLNLNGDRARAGFTAGGEQAHAPAKATKAPAWRRMLDAGEMATAARAQEIRERLAEAISLDLATAGAPVTAEAWMAQRCVAAAARASPASAEPPPHAAAQAFQGTAFLVPDFAAIQDKLGLDDSDVHQVVN</sequence>
<organism evidence="1 2">
    <name type="scientific">Diacronema lutheri</name>
    <name type="common">Unicellular marine alga</name>
    <name type="synonym">Monochrysis lutheri</name>
    <dbReference type="NCBI Taxonomy" id="2081491"/>
    <lineage>
        <taxon>Eukaryota</taxon>
        <taxon>Haptista</taxon>
        <taxon>Haptophyta</taxon>
        <taxon>Pavlovophyceae</taxon>
        <taxon>Pavlovales</taxon>
        <taxon>Pavlovaceae</taxon>
        <taxon>Diacronema</taxon>
    </lineage>
</organism>
<dbReference type="AlphaFoldDB" id="A0A8J5XD61"/>
<dbReference type="EMBL" id="JAGTXO010000021">
    <property type="protein sequence ID" value="KAG8462224.1"/>
    <property type="molecule type" value="Genomic_DNA"/>
</dbReference>
<dbReference type="Proteomes" id="UP000751190">
    <property type="component" value="Unassembled WGS sequence"/>
</dbReference>
<protein>
    <submittedName>
        <fullName evidence="1">Uncharacterized protein</fullName>
    </submittedName>
</protein>
<proteinExistence type="predicted"/>
<evidence type="ECO:0000313" key="2">
    <source>
        <dbReference type="Proteomes" id="UP000751190"/>
    </source>
</evidence>
<evidence type="ECO:0000313" key="1">
    <source>
        <dbReference type="EMBL" id="KAG8462224.1"/>
    </source>
</evidence>
<reference evidence="1" key="1">
    <citation type="submission" date="2021-05" db="EMBL/GenBank/DDBJ databases">
        <title>The genome of the haptophyte Pavlova lutheri (Diacronema luteri, Pavlovales) - a model for lipid biosynthesis in eukaryotic algae.</title>
        <authorList>
            <person name="Hulatt C.J."/>
            <person name="Posewitz M.C."/>
        </authorList>
    </citation>
    <scope>NUCLEOTIDE SEQUENCE</scope>
    <source>
        <strain evidence="1">NIVA-4/92</strain>
    </source>
</reference>
<accession>A0A8J5XD61</accession>
<keyword evidence="2" id="KW-1185">Reference proteome</keyword>
<comment type="caution">
    <text evidence="1">The sequence shown here is derived from an EMBL/GenBank/DDBJ whole genome shotgun (WGS) entry which is preliminary data.</text>
</comment>
<name>A0A8J5XD61_DIALT</name>